<dbReference type="PROSITE" id="PS50929">
    <property type="entry name" value="ABC_TM1F"/>
    <property type="match status" value="1"/>
</dbReference>
<keyword evidence="4" id="KW-0547">Nucleotide-binding</keyword>
<gene>
    <name evidence="13" type="ORF">PENCOP_c012G00717</name>
</gene>
<keyword evidence="2" id="KW-0813">Transport</keyword>
<feature type="transmembrane region" description="Helical" evidence="10">
    <location>
        <begin position="106"/>
        <end position="126"/>
    </location>
</feature>
<dbReference type="STRING" id="36646.A0A1V6UDE2"/>
<dbReference type="Pfam" id="PF00005">
    <property type="entry name" value="ABC_tran"/>
    <property type="match status" value="1"/>
</dbReference>
<dbReference type="InterPro" id="IPR027417">
    <property type="entry name" value="P-loop_NTPase"/>
</dbReference>
<dbReference type="PANTHER" id="PTHR24221">
    <property type="entry name" value="ATP-BINDING CASSETTE SUB-FAMILY B"/>
    <property type="match status" value="1"/>
</dbReference>
<evidence type="ECO:0000256" key="10">
    <source>
        <dbReference type="SAM" id="Phobius"/>
    </source>
</evidence>
<dbReference type="Gene3D" id="3.40.50.300">
    <property type="entry name" value="P-loop containing nucleotide triphosphate hydrolases"/>
    <property type="match status" value="1"/>
</dbReference>
<evidence type="ECO:0000256" key="3">
    <source>
        <dbReference type="ARBA" id="ARBA00022692"/>
    </source>
</evidence>
<evidence type="ECO:0000313" key="13">
    <source>
        <dbReference type="EMBL" id="OQE36259.1"/>
    </source>
</evidence>
<proteinExistence type="inferred from homology"/>
<name>A0A1V6UDE2_9EURO</name>
<evidence type="ECO:0000259" key="12">
    <source>
        <dbReference type="PROSITE" id="PS50929"/>
    </source>
</evidence>
<dbReference type="GO" id="GO:0140359">
    <property type="term" value="F:ABC-type transporter activity"/>
    <property type="evidence" value="ECO:0007669"/>
    <property type="project" value="InterPro"/>
</dbReference>
<evidence type="ECO:0008006" key="15">
    <source>
        <dbReference type="Google" id="ProtNLM"/>
    </source>
</evidence>
<dbReference type="Proteomes" id="UP000191500">
    <property type="component" value="Unassembled WGS sequence"/>
</dbReference>
<dbReference type="InterPro" id="IPR011527">
    <property type="entry name" value="ABC1_TM_dom"/>
</dbReference>
<dbReference type="InterPro" id="IPR036640">
    <property type="entry name" value="ABC1_TM_sf"/>
</dbReference>
<sequence length="825" mass="92008">MALSRTGPMLYAAATAVTLLFVFGSFLINYSRKIHAKPSKPTSLRKTALPVILILCISGSHISEVIILSRQRDGPDQTPDQIFAATTFALAWATTCLRKDVLVPELFGLSLISLLFGIPGLILDAIDPEPTAPHKSLFVIQSVQSLLAGGALIYCLIISISYRKKLKREEEEETSPCLDHNQDSYGTAPLTCQSTSILESSSSEEDRDSEDSDDDDHEPDDSHTGHLRKTGSWMSYIHSFKVFLPFLIPRRDFKVQACLASCILCLIADRVLNILVPRQLGIIADKLFARELPGSELGIYLALNLLSGQSGLEMITSLAKIPIEQFSYRQLTNAAFNHVMSLAMDFHSDRDSAEVMKAVEQGESLTNVLEVAMLEIAPAVIDMLVAFLFLYNKFNSSTALCMLVATLTFTALEVVTSSWNVKNRRRQTNAERAEARVMHQAIQAWQTVSIFNMFSYERFRFGQAVDKHLLAKKDWSRKDTYTTGLTEAFFPGTFAVLAYLVAREVHEGRASPGDFVFLIQYWDYLIWPIKYLSKDYRWLVSELTDAERLLDLFMIKPTVTDNEDALDLGLVEGRVTFEHVGFSYDDRKNVIQDVNISAAPGETIALVGATGAGKTSVTKLLLRYYDVSSGSIKIDGHDIRDVTQGSLRDALGVVPQDPLLFNASVIENLRYAKLSATDEDIYDACRAAAIHDRILSFPRGYHTKVGEQGVKLSGGEVQRLAIARVFLKDPPILILDEATSAVDTETESEIQGALKRLSRKRTTFVIAHRLSTIVLADQILVMHDGAIVERGGHQELLKKRERYYNLWQKQRLGLGEEREPPLVDV</sequence>
<comment type="similarity">
    <text evidence="8">Belongs to the ABC transporter superfamily. ABCB family. Heavy Metal importer (TC 3.A.1.210) subfamily.</text>
</comment>
<evidence type="ECO:0000256" key="4">
    <source>
        <dbReference type="ARBA" id="ARBA00022741"/>
    </source>
</evidence>
<feature type="domain" description="ABC transmembrane type-1" evidence="12">
    <location>
        <begin position="263"/>
        <end position="533"/>
    </location>
</feature>
<feature type="transmembrane region" description="Helical" evidence="10">
    <location>
        <begin position="371"/>
        <end position="391"/>
    </location>
</feature>
<evidence type="ECO:0000256" key="9">
    <source>
        <dbReference type="SAM" id="MobiDB-lite"/>
    </source>
</evidence>
<organism evidence="13 14">
    <name type="scientific">Penicillium coprophilum</name>
    <dbReference type="NCBI Taxonomy" id="36646"/>
    <lineage>
        <taxon>Eukaryota</taxon>
        <taxon>Fungi</taxon>
        <taxon>Dikarya</taxon>
        <taxon>Ascomycota</taxon>
        <taxon>Pezizomycotina</taxon>
        <taxon>Eurotiomycetes</taxon>
        <taxon>Eurotiomycetidae</taxon>
        <taxon>Eurotiales</taxon>
        <taxon>Aspergillaceae</taxon>
        <taxon>Penicillium</taxon>
    </lineage>
</organism>
<comment type="subcellular location">
    <subcellularLocation>
        <location evidence="1">Membrane</location>
        <topology evidence="1">Multi-pass membrane protein</topology>
    </subcellularLocation>
</comment>
<evidence type="ECO:0000256" key="1">
    <source>
        <dbReference type="ARBA" id="ARBA00004141"/>
    </source>
</evidence>
<dbReference type="SUPFAM" id="SSF90123">
    <property type="entry name" value="ABC transporter transmembrane region"/>
    <property type="match status" value="1"/>
</dbReference>
<feature type="compositionally biased region" description="Acidic residues" evidence="9">
    <location>
        <begin position="202"/>
        <end position="219"/>
    </location>
</feature>
<evidence type="ECO:0000256" key="2">
    <source>
        <dbReference type="ARBA" id="ARBA00022448"/>
    </source>
</evidence>
<dbReference type="SMART" id="SM00382">
    <property type="entry name" value="AAA"/>
    <property type="match status" value="1"/>
</dbReference>
<dbReference type="FunFam" id="3.40.50.300:FF:000287">
    <property type="entry name" value="Multidrug ABC transporter ATP-binding protein"/>
    <property type="match status" value="1"/>
</dbReference>
<dbReference type="SUPFAM" id="SSF52540">
    <property type="entry name" value="P-loop containing nucleoside triphosphate hydrolases"/>
    <property type="match status" value="1"/>
</dbReference>
<keyword evidence="14" id="KW-1185">Reference proteome</keyword>
<feature type="domain" description="ABC transporter" evidence="11">
    <location>
        <begin position="575"/>
        <end position="809"/>
    </location>
</feature>
<keyword evidence="7 10" id="KW-0472">Membrane</keyword>
<reference evidence="14" key="1">
    <citation type="journal article" date="2017" name="Nat. Microbiol.">
        <title>Global analysis of biosynthetic gene clusters reveals vast potential of secondary metabolite production in Penicillium species.</title>
        <authorList>
            <person name="Nielsen J.C."/>
            <person name="Grijseels S."/>
            <person name="Prigent S."/>
            <person name="Ji B."/>
            <person name="Dainat J."/>
            <person name="Nielsen K.F."/>
            <person name="Frisvad J.C."/>
            <person name="Workman M."/>
            <person name="Nielsen J."/>
        </authorList>
    </citation>
    <scope>NUCLEOTIDE SEQUENCE [LARGE SCALE GENOMIC DNA]</scope>
    <source>
        <strain evidence="14">IBT 31321</strain>
    </source>
</reference>
<dbReference type="PANTHER" id="PTHR24221:SF503">
    <property type="entry name" value="MITOCHONDRIAL POTASSIUM CHANNEL ATP-BINDING SUBUNIT"/>
    <property type="match status" value="1"/>
</dbReference>
<dbReference type="Gene3D" id="1.20.1560.10">
    <property type="entry name" value="ABC transporter type 1, transmembrane domain"/>
    <property type="match status" value="1"/>
</dbReference>
<dbReference type="GO" id="GO:0016887">
    <property type="term" value="F:ATP hydrolysis activity"/>
    <property type="evidence" value="ECO:0007669"/>
    <property type="project" value="InterPro"/>
</dbReference>
<dbReference type="PROSITE" id="PS50893">
    <property type="entry name" value="ABC_TRANSPORTER_2"/>
    <property type="match status" value="1"/>
</dbReference>
<feature type="region of interest" description="Disordered" evidence="9">
    <location>
        <begin position="199"/>
        <end position="226"/>
    </location>
</feature>
<evidence type="ECO:0000256" key="6">
    <source>
        <dbReference type="ARBA" id="ARBA00022989"/>
    </source>
</evidence>
<dbReference type="Pfam" id="PF00664">
    <property type="entry name" value="ABC_membrane"/>
    <property type="match status" value="1"/>
</dbReference>
<protein>
    <recommendedName>
        <fullName evidence="15">ABC transporter domain-containing protein</fullName>
    </recommendedName>
</protein>
<evidence type="ECO:0000256" key="8">
    <source>
        <dbReference type="ARBA" id="ARBA00024363"/>
    </source>
</evidence>
<accession>A0A1V6UDE2</accession>
<comment type="caution">
    <text evidence="13">The sequence shown here is derived from an EMBL/GenBank/DDBJ whole genome shotgun (WGS) entry which is preliminary data.</text>
</comment>
<dbReference type="InterPro" id="IPR003593">
    <property type="entry name" value="AAA+_ATPase"/>
</dbReference>
<feature type="transmembrane region" description="Helical" evidence="10">
    <location>
        <begin position="397"/>
        <end position="416"/>
    </location>
</feature>
<feature type="transmembrane region" description="Helical" evidence="10">
    <location>
        <begin position="6"/>
        <end position="28"/>
    </location>
</feature>
<feature type="transmembrane region" description="Helical" evidence="10">
    <location>
        <begin position="138"/>
        <end position="160"/>
    </location>
</feature>
<dbReference type="CDD" id="cd18583">
    <property type="entry name" value="ABC_6TM_HMT1"/>
    <property type="match status" value="1"/>
</dbReference>
<keyword evidence="3 10" id="KW-0812">Transmembrane</keyword>
<dbReference type="GO" id="GO:0016020">
    <property type="term" value="C:membrane"/>
    <property type="evidence" value="ECO:0007669"/>
    <property type="project" value="UniProtKB-SubCell"/>
</dbReference>
<dbReference type="EMBL" id="MDDG01000012">
    <property type="protein sequence ID" value="OQE36259.1"/>
    <property type="molecule type" value="Genomic_DNA"/>
</dbReference>
<feature type="transmembrane region" description="Helical" evidence="10">
    <location>
        <begin position="48"/>
        <end position="69"/>
    </location>
</feature>
<dbReference type="InterPro" id="IPR003439">
    <property type="entry name" value="ABC_transporter-like_ATP-bd"/>
</dbReference>
<evidence type="ECO:0000313" key="14">
    <source>
        <dbReference type="Proteomes" id="UP000191500"/>
    </source>
</evidence>
<evidence type="ECO:0000259" key="11">
    <source>
        <dbReference type="PROSITE" id="PS50893"/>
    </source>
</evidence>
<evidence type="ECO:0000256" key="5">
    <source>
        <dbReference type="ARBA" id="ARBA00022840"/>
    </source>
</evidence>
<dbReference type="GO" id="GO:0005524">
    <property type="term" value="F:ATP binding"/>
    <property type="evidence" value="ECO:0007669"/>
    <property type="project" value="UniProtKB-KW"/>
</dbReference>
<keyword evidence="6 10" id="KW-1133">Transmembrane helix</keyword>
<keyword evidence="5" id="KW-0067">ATP-binding</keyword>
<evidence type="ECO:0000256" key="7">
    <source>
        <dbReference type="ARBA" id="ARBA00023136"/>
    </source>
</evidence>
<dbReference type="AlphaFoldDB" id="A0A1V6UDE2"/>
<dbReference type="InterPro" id="IPR039421">
    <property type="entry name" value="Type_1_exporter"/>
</dbReference>